<feature type="region of interest" description="Disordered" evidence="1">
    <location>
        <begin position="48"/>
        <end position="67"/>
    </location>
</feature>
<dbReference type="Proteomes" id="UP000249619">
    <property type="component" value="Unassembled WGS sequence"/>
</dbReference>
<dbReference type="AlphaFoldDB" id="A0A364MS94"/>
<dbReference type="EMBL" id="QGDH01000244">
    <property type="protein sequence ID" value="RAR01837.1"/>
    <property type="molecule type" value="Genomic_DNA"/>
</dbReference>
<evidence type="ECO:0000313" key="3">
    <source>
        <dbReference type="Proteomes" id="UP000249619"/>
    </source>
</evidence>
<comment type="caution">
    <text evidence="2">The sequence shown here is derived from an EMBL/GenBank/DDBJ whole genome shotgun (WGS) entry which is preliminary data.</text>
</comment>
<name>A0A364MS94_STELY</name>
<proteinExistence type="predicted"/>
<evidence type="ECO:0000313" key="2">
    <source>
        <dbReference type="EMBL" id="RAR01837.1"/>
    </source>
</evidence>
<keyword evidence="3" id="KW-1185">Reference proteome</keyword>
<sequence length="110" mass="12782">MLENSDSKEEDNRQNETVRDFKRQLRAQAKQTASLMELVTQLTAQIMATPNERPKPPPKMATPEKYDGGRTELRTFLTTIELYCEFHERAITRLKQTKSVSSYTAEFKQL</sequence>
<gene>
    <name evidence="2" type="ORF">DDE83_008771</name>
</gene>
<accession>A0A364MS94</accession>
<organism evidence="2 3">
    <name type="scientific">Stemphylium lycopersici</name>
    <name type="common">Tomato gray leaf spot disease fungus</name>
    <name type="synonym">Thyrospora lycopersici</name>
    <dbReference type="NCBI Taxonomy" id="183478"/>
    <lineage>
        <taxon>Eukaryota</taxon>
        <taxon>Fungi</taxon>
        <taxon>Dikarya</taxon>
        <taxon>Ascomycota</taxon>
        <taxon>Pezizomycotina</taxon>
        <taxon>Dothideomycetes</taxon>
        <taxon>Pleosporomycetidae</taxon>
        <taxon>Pleosporales</taxon>
        <taxon>Pleosporineae</taxon>
        <taxon>Pleosporaceae</taxon>
        <taxon>Stemphylium</taxon>
    </lineage>
</organism>
<protein>
    <recommendedName>
        <fullName evidence="4">Retrotransposon gag domain-containing protein</fullName>
    </recommendedName>
</protein>
<evidence type="ECO:0000256" key="1">
    <source>
        <dbReference type="SAM" id="MobiDB-lite"/>
    </source>
</evidence>
<dbReference type="STRING" id="183478.A0A364MS94"/>
<reference evidence="3" key="1">
    <citation type="submission" date="2018-05" db="EMBL/GenBank/DDBJ databases">
        <title>Draft genome sequence of Stemphylium lycopersici strain CIDEFI 213.</title>
        <authorList>
            <person name="Medina R."/>
            <person name="Franco M.E.E."/>
            <person name="Lucentini C.G."/>
            <person name="Saparrat M.C.N."/>
            <person name="Balatti P.A."/>
        </authorList>
    </citation>
    <scope>NUCLEOTIDE SEQUENCE [LARGE SCALE GENOMIC DNA]</scope>
    <source>
        <strain evidence="3">CIDEFI 213</strain>
    </source>
</reference>
<evidence type="ECO:0008006" key="4">
    <source>
        <dbReference type="Google" id="ProtNLM"/>
    </source>
</evidence>